<keyword evidence="4 6" id="KW-0808">Transferase</keyword>
<dbReference type="Pfam" id="PF02527">
    <property type="entry name" value="GidB"/>
    <property type="match status" value="1"/>
</dbReference>
<keyword evidence="5 6" id="KW-0949">S-adenosyl-L-methionine</keyword>
<dbReference type="PIRSF" id="PIRSF003078">
    <property type="entry name" value="GidB"/>
    <property type="match status" value="1"/>
</dbReference>
<evidence type="ECO:0000313" key="8">
    <source>
        <dbReference type="Proteomes" id="UP001200537"/>
    </source>
</evidence>
<sequence length="217" mass="23801">MQPELHLEVAQPGAEVEAFFASSYEKIQAYAHMLAEQGELRGLIGPRELPRIWPRHILNCAAAERFLPLGRNVTVADVGSGAGLPGIVLAIMRPDLQFFLIEPLARRVIWLEEVKQELGLDNVEVLRSRSQDLPGGQTFTAVTSRAVANLKKLIRISGKLVAPRGRMLAIKGERAPLELSAAVAELRAANFDSAHIEEVPSLMDDSITRIIMATKLP</sequence>
<feature type="binding site" evidence="6">
    <location>
        <begin position="130"/>
        <end position="131"/>
    </location>
    <ligand>
        <name>S-adenosyl-L-methionine</name>
        <dbReference type="ChEBI" id="CHEBI:59789"/>
    </ligand>
</feature>
<evidence type="ECO:0000256" key="1">
    <source>
        <dbReference type="ARBA" id="ARBA00022490"/>
    </source>
</evidence>
<dbReference type="GO" id="GO:0005829">
    <property type="term" value="C:cytosol"/>
    <property type="evidence" value="ECO:0007669"/>
    <property type="project" value="TreeGrafter"/>
</dbReference>
<keyword evidence="1 6" id="KW-0963">Cytoplasm</keyword>
<evidence type="ECO:0000256" key="6">
    <source>
        <dbReference type="HAMAP-Rule" id="MF_00074"/>
    </source>
</evidence>
<dbReference type="SUPFAM" id="SSF53335">
    <property type="entry name" value="S-adenosyl-L-methionine-dependent methyltransferases"/>
    <property type="match status" value="1"/>
</dbReference>
<dbReference type="GO" id="GO:0070043">
    <property type="term" value="F:rRNA (guanine-N7-)-methyltransferase activity"/>
    <property type="evidence" value="ECO:0007669"/>
    <property type="project" value="UniProtKB-UniRule"/>
</dbReference>
<gene>
    <name evidence="6 7" type="primary">rsmG</name>
    <name evidence="7" type="ORF">L0M99_06735</name>
</gene>
<protein>
    <recommendedName>
        <fullName evidence="6">Ribosomal RNA small subunit methyltransferase G</fullName>
        <ecNumber evidence="6">2.1.1.-</ecNumber>
    </recommendedName>
    <alternativeName>
        <fullName evidence="6">16S rRNA 7-methylguanosine methyltransferase</fullName>
        <shortName evidence="6">16S rRNA m7G methyltransferase</shortName>
    </alternativeName>
</protein>
<dbReference type="HAMAP" id="MF_00074">
    <property type="entry name" value="16SrRNA_methyltr_G"/>
    <property type="match status" value="1"/>
</dbReference>
<evidence type="ECO:0000256" key="5">
    <source>
        <dbReference type="ARBA" id="ARBA00022691"/>
    </source>
</evidence>
<dbReference type="RefSeq" id="WP_024059620.1">
    <property type="nucleotide sequence ID" value="NZ_JAGZVZ010000007.1"/>
</dbReference>
<dbReference type="PANTHER" id="PTHR31760">
    <property type="entry name" value="S-ADENOSYL-L-METHIONINE-DEPENDENT METHYLTRANSFERASES SUPERFAMILY PROTEIN"/>
    <property type="match status" value="1"/>
</dbReference>
<reference evidence="7" key="1">
    <citation type="submission" date="2022-01" db="EMBL/GenBank/DDBJ databases">
        <title>Collection of gut derived symbiotic bacterial strains cultured from healthy donors.</title>
        <authorList>
            <person name="Lin H."/>
            <person name="Kohout C."/>
            <person name="Waligurski E."/>
            <person name="Pamer E.G."/>
        </authorList>
    </citation>
    <scope>NUCLEOTIDE SEQUENCE</scope>
    <source>
        <strain evidence="7">DFI.7.46</strain>
    </source>
</reference>
<proteinExistence type="inferred from homology"/>
<evidence type="ECO:0000256" key="3">
    <source>
        <dbReference type="ARBA" id="ARBA00022603"/>
    </source>
</evidence>
<dbReference type="AlphaFoldDB" id="A0AAJ1EVP1"/>
<dbReference type="InterPro" id="IPR029063">
    <property type="entry name" value="SAM-dependent_MTases_sf"/>
</dbReference>
<keyword evidence="3 6" id="KW-0489">Methyltransferase</keyword>
<dbReference type="Proteomes" id="UP001200537">
    <property type="component" value="Unassembled WGS sequence"/>
</dbReference>
<dbReference type="EC" id="2.1.1.-" evidence="6"/>
<organism evidence="7 8">
    <name type="scientific">Varibaculum cambriense</name>
    <dbReference type="NCBI Taxonomy" id="184870"/>
    <lineage>
        <taxon>Bacteria</taxon>
        <taxon>Bacillati</taxon>
        <taxon>Actinomycetota</taxon>
        <taxon>Actinomycetes</taxon>
        <taxon>Actinomycetales</taxon>
        <taxon>Actinomycetaceae</taxon>
        <taxon>Varibaculum</taxon>
    </lineage>
</organism>
<comment type="subcellular location">
    <subcellularLocation>
        <location evidence="6">Cytoplasm</location>
    </subcellularLocation>
</comment>
<dbReference type="EMBL" id="JAKNHJ010000012">
    <property type="protein sequence ID" value="MCG4618187.1"/>
    <property type="molecule type" value="Genomic_DNA"/>
</dbReference>
<evidence type="ECO:0000313" key="7">
    <source>
        <dbReference type="EMBL" id="MCG4618187.1"/>
    </source>
</evidence>
<dbReference type="InterPro" id="IPR003682">
    <property type="entry name" value="rRNA_ssu_MeTfrase_G"/>
</dbReference>
<accession>A0AAJ1EVP1</accession>
<evidence type="ECO:0000256" key="2">
    <source>
        <dbReference type="ARBA" id="ARBA00022552"/>
    </source>
</evidence>
<feature type="binding site" evidence="6">
    <location>
        <position position="84"/>
    </location>
    <ligand>
        <name>S-adenosyl-L-methionine</name>
        <dbReference type="ChEBI" id="CHEBI:59789"/>
    </ligand>
</feature>
<dbReference type="Gene3D" id="3.40.50.150">
    <property type="entry name" value="Vaccinia Virus protein VP39"/>
    <property type="match status" value="1"/>
</dbReference>
<comment type="function">
    <text evidence="6">Specifically methylates the N7 position of guanine in position 518 of 16S rRNA.</text>
</comment>
<dbReference type="CDD" id="cd02440">
    <property type="entry name" value="AdoMet_MTases"/>
    <property type="match status" value="1"/>
</dbReference>
<comment type="similarity">
    <text evidence="6">Belongs to the methyltransferase superfamily. RNA methyltransferase RsmG family.</text>
</comment>
<dbReference type="NCBIfam" id="TIGR00138">
    <property type="entry name" value="rsmG_gidB"/>
    <property type="match status" value="1"/>
</dbReference>
<evidence type="ECO:0000256" key="4">
    <source>
        <dbReference type="ARBA" id="ARBA00022679"/>
    </source>
</evidence>
<comment type="caution">
    <text evidence="6">Lacks conserved residue(s) required for the propagation of feature annotation.</text>
</comment>
<feature type="binding site" evidence="6">
    <location>
        <position position="145"/>
    </location>
    <ligand>
        <name>S-adenosyl-L-methionine</name>
        <dbReference type="ChEBI" id="CHEBI:59789"/>
    </ligand>
</feature>
<name>A0AAJ1EVP1_9ACTO</name>
<keyword evidence="2 6" id="KW-0698">rRNA processing</keyword>
<feature type="binding site" evidence="6">
    <location>
        <position position="79"/>
    </location>
    <ligand>
        <name>S-adenosyl-L-methionine</name>
        <dbReference type="ChEBI" id="CHEBI:59789"/>
    </ligand>
</feature>
<dbReference type="PANTHER" id="PTHR31760:SF0">
    <property type="entry name" value="S-ADENOSYL-L-METHIONINE-DEPENDENT METHYLTRANSFERASES SUPERFAMILY PROTEIN"/>
    <property type="match status" value="1"/>
</dbReference>
<comment type="caution">
    <text evidence="7">The sequence shown here is derived from an EMBL/GenBank/DDBJ whole genome shotgun (WGS) entry which is preliminary data.</text>
</comment>